<dbReference type="Proteomes" id="UP001139447">
    <property type="component" value="Unassembled WGS sequence"/>
</dbReference>
<gene>
    <name evidence="7" type="ORF">MMF98_02180</name>
</gene>
<dbReference type="Gene3D" id="3.40.30.10">
    <property type="entry name" value="Glutaredoxin"/>
    <property type="match status" value="1"/>
</dbReference>
<keyword evidence="5" id="KW-0472">Membrane</keyword>
<accession>A0A9X1VS33</accession>
<dbReference type="EMBL" id="JALGBI010000001">
    <property type="protein sequence ID" value="MCJ0762009.1"/>
    <property type="molecule type" value="Genomic_DNA"/>
</dbReference>
<name>A0A9X1VS33_9BURK</name>
<feature type="transmembrane region" description="Helical" evidence="5">
    <location>
        <begin position="20"/>
        <end position="38"/>
    </location>
</feature>
<proteinExistence type="predicted"/>
<dbReference type="PROSITE" id="PS51318">
    <property type="entry name" value="TAT"/>
    <property type="match status" value="1"/>
</dbReference>
<dbReference type="CDD" id="cd02966">
    <property type="entry name" value="TlpA_like_family"/>
    <property type="match status" value="1"/>
</dbReference>
<evidence type="ECO:0000313" key="7">
    <source>
        <dbReference type="EMBL" id="MCJ0762009.1"/>
    </source>
</evidence>
<dbReference type="SUPFAM" id="SSF52833">
    <property type="entry name" value="Thioredoxin-like"/>
    <property type="match status" value="1"/>
</dbReference>
<dbReference type="InterPro" id="IPR013766">
    <property type="entry name" value="Thioredoxin_domain"/>
</dbReference>
<keyword evidence="4" id="KW-0676">Redox-active center</keyword>
<feature type="domain" description="Thioredoxin" evidence="6">
    <location>
        <begin position="46"/>
        <end position="187"/>
    </location>
</feature>
<dbReference type="PANTHER" id="PTHR42852:SF6">
    <property type="entry name" value="THIOL:DISULFIDE INTERCHANGE PROTEIN DSBE"/>
    <property type="match status" value="1"/>
</dbReference>
<dbReference type="GO" id="GO:0030313">
    <property type="term" value="C:cell envelope"/>
    <property type="evidence" value="ECO:0007669"/>
    <property type="project" value="UniProtKB-SubCell"/>
</dbReference>
<reference evidence="7" key="1">
    <citation type="submission" date="2022-03" db="EMBL/GenBank/DDBJ databases">
        <authorList>
            <person name="Woo C.Y."/>
        </authorList>
    </citation>
    <scope>NUCLEOTIDE SEQUENCE</scope>
    <source>
        <strain evidence="7">CYS-02</strain>
    </source>
</reference>
<evidence type="ECO:0000256" key="1">
    <source>
        <dbReference type="ARBA" id="ARBA00004196"/>
    </source>
</evidence>
<keyword evidence="5" id="KW-1133">Transmembrane helix</keyword>
<dbReference type="PANTHER" id="PTHR42852">
    <property type="entry name" value="THIOL:DISULFIDE INTERCHANGE PROTEIN DSBE"/>
    <property type="match status" value="1"/>
</dbReference>
<keyword evidence="2" id="KW-0201">Cytochrome c-type biogenesis</keyword>
<dbReference type="Pfam" id="PF08534">
    <property type="entry name" value="Redoxin"/>
    <property type="match status" value="1"/>
</dbReference>
<evidence type="ECO:0000313" key="8">
    <source>
        <dbReference type="Proteomes" id="UP001139447"/>
    </source>
</evidence>
<dbReference type="InterPro" id="IPR036249">
    <property type="entry name" value="Thioredoxin-like_sf"/>
</dbReference>
<keyword evidence="3" id="KW-1015">Disulfide bond</keyword>
<dbReference type="PROSITE" id="PS00194">
    <property type="entry name" value="THIOREDOXIN_1"/>
    <property type="match status" value="1"/>
</dbReference>
<evidence type="ECO:0000256" key="2">
    <source>
        <dbReference type="ARBA" id="ARBA00022748"/>
    </source>
</evidence>
<dbReference type="InterPro" id="IPR013740">
    <property type="entry name" value="Redoxin"/>
</dbReference>
<dbReference type="AlphaFoldDB" id="A0A9X1VS33"/>
<evidence type="ECO:0000259" key="6">
    <source>
        <dbReference type="PROSITE" id="PS51352"/>
    </source>
</evidence>
<dbReference type="GO" id="GO:0017004">
    <property type="term" value="P:cytochrome complex assembly"/>
    <property type="evidence" value="ECO:0007669"/>
    <property type="project" value="UniProtKB-KW"/>
</dbReference>
<evidence type="ECO:0000256" key="4">
    <source>
        <dbReference type="ARBA" id="ARBA00023284"/>
    </source>
</evidence>
<dbReference type="PROSITE" id="PS51352">
    <property type="entry name" value="THIOREDOXIN_2"/>
    <property type="match status" value="1"/>
</dbReference>
<protein>
    <submittedName>
        <fullName evidence="7">TlpA family protein disulfide reductase</fullName>
    </submittedName>
</protein>
<organism evidence="7 8">
    <name type="scientific">Variovorax terrae</name>
    <dbReference type="NCBI Taxonomy" id="2923278"/>
    <lineage>
        <taxon>Bacteria</taxon>
        <taxon>Pseudomonadati</taxon>
        <taxon>Pseudomonadota</taxon>
        <taxon>Betaproteobacteria</taxon>
        <taxon>Burkholderiales</taxon>
        <taxon>Comamonadaceae</taxon>
        <taxon>Variovorax</taxon>
    </lineage>
</organism>
<dbReference type="InterPro" id="IPR006311">
    <property type="entry name" value="TAT_signal"/>
</dbReference>
<evidence type="ECO:0000256" key="5">
    <source>
        <dbReference type="SAM" id="Phobius"/>
    </source>
</evidence>
<evidence type="ECO:0000256" key="3">
    <source>
        <dbReference type="ARBA" id="ARBA00023157"/>
    </source>
</evidence>
<comment type="subcellular location">
    <subcellularLocation>
        <location evidence="1">Cell envelope</location>
    </subcellularLocation>
</comment>
<dbReference type="RefSeq" id="WP_243303875.1">
    <property type="nucleotide sequence ID" value="NZ_JALGBI010000001.1"/>
</dbReference>
<sequence length="187" mass="19880">MNPPASPSSSPAPGLSRRRWLYAGVAAVAGLGGAGLAWHKFRPHEPAPGAEAALWGLSFDTPDGATLSLQALRGKPLLINFWATWCPPCVEELPLLDKFYKEHAAKSWQVIGLAIDQPSAVRSFLQKTPVGFPIGLAGLSGTELSRSLGNEAGGLPFTVVFGADGRLLERRMGKVSPEDLQQWAGAR</sequence>
<keyword evidence="8" id="KW-1185">Reference proteome</keyword>
<dbReference type="InterPro" id="IPR017937">
    <property type="entry name" value="Thioredoxin_CS"/>
</dbReference>
<comment type="caution">
    <text evidence="7">The sequence shown here is derived from an EMBL/GenBank/DDBJ whole genome shotgun (WGS) entry which is preliminary data.</text>
</comment>
<dbReference type="GO" id="GO:0015036">
    <property type="term" value="F:disulfide oxidoreductase activity"/>
    <property type="evidence" value="ECO:0007669"/>
    <property type="project" value="UniProtKB-ARBA"/>
</dbReference>
<keyword evidence="5" id="KW-0812">Transmembrane</keyword>
<dbReference type="InterPro" id="IPR050553">
    <property type="entry name" value="Thioredoxin_ResA/DsbE_sf"/>
</dbReference>